<dbReference type="GeneID" id="28831958"/>
<name>A0A194XM04_MOLSC</name>
<sequence length="344" mass="39401">MERFSMGVARGILNRCLGYVRVPRRDLMGLEDVPDVKGWQTNRKAPVIAPQQQAQTNEESIHEACQGAPQEVLHEAIQGAAQEVAPEELSSSPEFTFTCFEKLAPELRCHIYKHALPGPRVVKYKTRGRRALLTPLLLVCHESREEVLRHYMSITEFGPKVYMNPEIDILFINTLRFFTDKILFGVDPILLNRLRRIAYPLKKLEDLIQWPNYIVRERDPSRPRFFTMHAASHFIEHLLDFKALNTLTLVDTVVEKDQVNSTFVDLFTKPISEWPIRVAGALYTEEERRALSTAAFLSWAGTSYFLEELQKASKDTKKALAEILLPTDHTFEVDIKGLIEPASI</sequence>
<organism evidence="2 3">
    <name type="scientific">Mollisia scopiformis</name>
    <name type="common">Conifer needle endophyte fungus</name>
    <name type="synonym">Phialocephala scopiformis</name>
    <dbReference type="NCBI Taxonomy" id="149040"/>
    <lineage>
        <taxon>Eukaryota</taxon>
        <taxon>Fungi</taxon>
        <taxon>Dikarya</taxon>
        <taxon>Ascomycota</taxon>
        <taxon>Pezizomycotina</taxon>
        <taxon>Leotiomycetes</taxon>
        <taxon>Helotiales</taxon>
        <taxon>Mollisiaceae</taxon>
        <taxon>Mollisia</taxon>
    </lineage>
</organism>
<protein>
    <recommendedName>
        <fullName evidence="1">2EXR domain-containing protein</fullName>
    </recommendedName>
</protein>
<dbReference type="RefSeq" id="XP_018075469.1">
    <property type="nucleotide sequence ID" value="XM_018222232.1"/>
</dbReference>
<dbReference type="PANTHER" id="PTHR35910:SF6">
    <property type="entry name" value="2EXR DOMAIN-CONTAINING PROTEIN"/>
    <property type="match status" value="1"/>
</dbReference>
<proteinExistence type="predicted"/>
<evidence type="ECO:0000313" key="2">
    <source>
        <dbReference type="EMBL" id="KUJ21114.1"/>
    </source>
</evidence>
<evidence type="ECO:0000259" key="1">
    <source>
        <dbReference type="Pfam" id="PF20150"/>
    </source>
</evidence>
<accession>A0A194XM04</accession>
<gene>
    <name evidence="2" type="ORF">LY89DRAFT_778733</name>
</gene>
<feature type="domain" description="2EXR" evidence="1">
    <location>
        <begin position="97"/>
        <end position="170"/>
    </location>
</feature>
<dbReference type="AlphaFoldDB" id="A0A194XM04"/>
<dbReference type="Pfam" id="PF20150">
    <property type="entry name" value="2EXR"/>
    <property type="match status" value="1"/>
</dbReference>
<dbReference type="KEGG" id="psco:LY89DRAFT_778733"/>
<dbReference type="EMBL" id="KQ947408">
    <property type="protein sequence ID" value="KUJ21114.1"/>
    <property type="molecule type" value="Genomic_DNA"/>
</dbReference>
<dbReference type="Proteomes" id="UP000070700">
    <property type="component" value="Unassembled WGS sequence"/>
</dbReference>
<dbReference type="PANTHER" id="PTHR35910">
    <property type="entry name" value="2EXR DOMAIN-CONTAINING PROTEIN"/>
    <property type="match status" value="1"/>
</dbReference>
<reference evidence="2 3" key="1">
    <citation type="submission" date="2015-10" db="EMBL/GenBank/DDBJ databases">
        <title>Full genome of DAOMC 229536 Phialocephala scopiformis, a fungal endophyte of spruce producing the potent anti-insectan compound rugulosin.</title>
        <authorList>
            <consortium name="DOE Joint Genome Institute"/>
            <person name="Walker A.K."/>
            <person name="Frasz S.L."/>
            <person name="Seifert K.A."/>
            <person name="Miller J.D."/>
            <person name="Mondo S.J."/>
            <person name="Labutti K."/>
            <person name="Lipzen A."/>
            <person name="Dockter R."/>
            <person name="Kennedy M."/>
            <person name="Grigoriev I.V."/>
            <person name="Spatafora J.W."/>
        </authorList>
    </citation>
    <scope>NUCLEOTIDE SEQUENCE [LARGE SCALE GENOMIC DNA]</scope>
    <source>
        <strain evidence="2 3">CBS 120377</strain>
    </source>
</reference>
<evidence type="ECO:0000313" key="3">
    <source>
        <dbReference type="Proteomes" id="UP000070700"/>
    </source>
</evidence>
<keyword evidence="3" id="KW-1185">Reference proteome</keyword>
<dbReference type="InParanoid" id="A0A194XM04"/>
<dbReference type="OrthoDB" id="3513892at2759"/>
<dbReference type="InterPro" id="IPR045518">
    <property type="entry name" value="2EXR"/>
</dbReference>